<name>A0A6M5YJX8_9BACT</name>
<dbReference type="NCBIfam" id="TIGR04294">
    <property type="entry name" value="pre_pil_HX9DG"/>
    <property type="match status" value="1"/>
</dbReference>
<dbReference type="EMBL" id="CP053452">
    <property type="protein sequence ID" value="QJW93586.1"/>
    <property type="molecule type" value="Genomic_DNA"/>
</dbReference>
<gene>
    <name evidence="3" type="ORF">FTUN_1093</name>
</gene>
<dbReference type="PANTHER" id="PTHR30093">
    <property type="entry name" value="GENERAL SECRETION PATHWAY PROTEIN G"/>
    <property type="match status" value="1"/>
</dbReference>
<dbReference type="InterPro" id="IPR045584">
    <property type="entry name" value="Pilin-like"/>
</dbReference>
<dbReference type="SUPFAM" id="SSF54523">
    <property type="entry name" value="Pili subunits"/>
    <property type="match status" value="1"/>
</dbReference>
<dbReference type="InterPro" id="IPR012902">
    <property type="entry name" value="N_methyl_site"/>
</dbReference>
<dbReference type="Proteomes" id="UP000503447">
    <property type="component" value="Chromosome"/>
</dbReference>
<protein>
    <recommendedName>
        <fullName evidence="2">DUF1559 domain-containing protein</fullName>
    </recommendedName>
</protein>
<accession>A0A6M5YJX8</accession>
<evidence type="ECO:0000256" key="1">
    <source>
        <dbReference type="SAM" id="Phobius"/>
    </source>
</evidence>
<dbReference type="PROSITE" id="PS00409">
    <property type="entry name" value="PROKAR_NTER_METHYL"/>
    <property type="match status" value="1"/>
</dbReference>
<sequence>MPSLRRRQRGFTLIELLVVIAIIAILIGLLLPAVQKVREAAARMTCSNNLKQISLACHGYQDAIGKLPDMYKEPIPRGPLFFHLLSFIEQDNLFRISMSDAYYQIPTGSGLTRMACTYPIKTYFCPSDASWSEAGIWQPGWVSNEDPNGLWMPGNYAGNFQVFGNPGAGNVAYSNLQTTLTIAKIADGSSNTVFFAEKLRSCNQDYAPLWGHGWWNISYMPIFAYGSQDGNTGYTASSAFTGMVGANAKFQSVTMSQWNPMCNPALTQQIHTGGLLVGMGDGSVRSVTSGVANGTWWAALTPSGGEVLGSDW</sequence>
<keyword evidence="1" id="KW-1133">Transmembrane helix</keyword>
<dbReference type="Gene3D" id="3.30.700.10">
    <property type="entry name" value="Glycoprotein, Type 4 Pilin"/>
    <property type="match status" value="1"/>
</dbReference>
<dbReference type="NCBIfam" id="TIGR02532">
    <property type="entry name" value="IV_pilin_GFxxxE"/>
    <property type="match status" value="1"/>
</dbReference>
<evidence type="ECO:0000313" key="4">
    <source>
        <dbReference type="Proteomes" id="UP000503447"/>
    </source>
</evidence>
<dbReference type="PANTHER" id="PTHR30093:SF2">
    <property type="entry name" value="TYPE II SECRETION SYSTEM PROTEIN H"/>
    <property type="match status" value="1"/>
</dbReference>
<dbReference type="Pfam" id="PF07596">
    <property type="entry name" value="SBP_bac_10"/>
    <property type="match status" value="1"/>
</dbReference>
<keyword evidence="1" id="KW-0812">Transmembrane</keyword>
<dbReference type="KEGG" id="ftj:FTUN_1093"/>
<dbReference type="InterPro" id="IPR011453">
    <property type="entry name" value="DUF1559"/>
</dbReference>
<keyword evidence="1" id="KW-0472">Membrane</keyword>
<evidence type="ECO:0000313" key="3">
    <source>
        <dbReference type="EMBL" id="QJW93586.1"/>
    </source>
</evidence>
<reference evidence="4" key="1">
    <citation type="submission" date="2020-05" db="EMBL/GenBank/DDBJ databases">
        <title>Frigoriglobus tundricola gen. nov., sp. nov., a psychrotolerant cellulolytic planctomycete of the family Gemmataceae with two divergent copies of 16S rRNA gene.</title>
        <authorList>
            <person name="Kulichevskaya I.S."/>
            <person name="Ivanova A.A."/>
            <person name="Naumoff D.G."/>
            <person name="Beletsky A.V."/>
            <person name="Rijpstra W.I.C."/>
            <person name="Sinninghe Damste J.S."/>
            <person name="Mardanov A.V."/>
            <person name="Ravin N.V."/>
            <person name="Dedysh S.N."/>
        </authorList>
    </citation>
    <scope>NUCLEOTIDE SEQUENCE [LARGE SCALE GENOMIC DNA]</scope>
    <source>
        <strain evidence="4">PL17</strain>
    </source>
</reference>
<dbReference type="Pfam" id="PF07963">
    <property type="entry name" value="N_methyl"/>
    <property type="match status" value="1"/>
</dbReference>
<organism evidence="3 4">
    <name type="scientific">Frigoriglobus tundricola</name>
    <dbReference type="NCBI Taxonomy" id="2774151"/>
    <lineage>
        <taxon>Bacteria</taxon>
        <taxon>Pseudomonadati</taxon>
        <taxon>Planctomycetota</taxon>
        <taxon>Planctomycetia</taxon>
        <taxon>Gemmatales</taxon>
        <taxon>Gemmataceae</taxon>
        <taxon>Frigoriglobus</taxon>
    </lineage>
</organism>
<dbReference type="AlphaFoldDB" id="A0A6M5YJX8"/>
<evidence type="ECO:0000259" key="2">
    <source>
        <dbReference type="Pfam" id="PF07596"/>
    </source>
</evidence>
<dbReference type="InterPro" id="IPR027558">
    <property type="entry name" value="Pre_pil_HX9DG_C"/>
</dbReference>
<proteinExistence type="predicted"/>
<feature type="transmembrane region" description="Helical" evidence="1">
    <location>
        <begin position="12"/>
        <end position="34"/>
    </location>
</feature>
<feature type="domain" description="DUF1559" evidence="2">
    <location>
        <begin position="35"/>
        <end position="291"/>
    </location>
</feature>
<dbReference type="RefSeq" id="WP_171469754.1">
    <property type="nucleotide sequence ID" value="NZ_CP053452.2"/>
</dbReference>
<keyword evidence="4" id="KW-1185">Reference proteome</keyword>